<sequence>QYTSLWSVGNSPLTPVSQTGSMSSSLGSQFLRGSASHYSSMAHPVTAPSSGSPLYDSTAVSEVHEASQYDSSAH</sequence>
<proteinExistence type="predicted"/>
<feature type="compositionally biased region" description="Low complexity" evidence="1">
    <location>
        <begin position="17"/>
        <end position="28"/>
    </location>
</feature>
<feature type="region of interest" description="Disordered" evidence="1">
    <location>
        <begin position="40"/>
        <end position="74"/>
    </location>
</feature>
<evidence type="ECO:0000313" key="3">
    <source>
        <dbReference type="Proteomes" id="UP001529510"/>
    </source>
</evidence>
<feature type="non-terminal residue" evidence="2">
    <location>
        <position position="74"/>
    </location>
</feature>
<feature type="compositionally biased region" description="Basic and acidic residues" evidence="1">
    <location>
        <begin position="62"/>
        <end position="74"/>
    </location>
</feature>
<dbReference type="AlphaFoldDB" id="A0ABD0PU71"/>
<comment type="caution">
    <text evidence="2">The sequence shown here is derived from an EMBL/GenBank/DDBJ whole genome shotgun (WGS) entry which is preliminary data.</text>
</comment>
<dbReference type="EMBL" id="JAMKFB020000013">
    <property type="protein sequence ID" value="KAL0177342.1"/>
    <property type="molecule type" value="Genomic_DNA"/>
</dbReference>
<dbReference type="Proteomes" id="UP001529510">
    <property type="component" value="Unassembled WGS sequence"/>
</dbReference>
<name>A0ABD0PU71_CIRMR</name>
<evidence type="ECO:0000313" key="2">
    <source>
        <dbReference type="EMBL" id="KAL0177342.1"/>
    </source>
</evidence>
<feature type="non-terminal residue" evidence="2">
    <location>
        <position position="1"/>
    </location>
</feature>
<protein>
    <submittedName>
        <fullName evidence="2">Uncharacterized protein</fullName>
    </submittedName>
</protein>
<feature type="region of interest" description="Disordered" evidence="1">
    <location>
        <begin position="1"/>
        <end position="28"/>
    </location>
</feature>
<gene>
    <name evidence="2" type="ORF">M9458_026236</name>
</gene>
<reference evidence="2 3" key="1">
    <citation type="submission" date="2024-05" db="EMBL/GenBank/DDBJ databases">
        <title>Genome sequencing and assembly of Indian major carp, Cirrhinus mrigala (Hamilton, 1822).</title>
        <authorList>
            <person name="Mohindra V."/>
            <person name="Chowdhury L.M."/>
            <person name="Lal K."/>
            <person name="Jena J.K."/>
        </authorList>
    </citation>
    <scope>NUCLEOTIDE SEQUENCE [LARGE SCALE GENOMIC DNA]</scope>
    <source>
        <strain evidence="2">CM1030</strain>
        <tissue evidence="2">Blood</tissue>
    </source>
</reference>
<keyword evidence="3" id="KW-1185">Reference proteome</keyword>
<feature type="compositionally biased region" description="Polar residues" evidence="1">
    <location>
        <begin position="1"/>
        <end position="16"/>
    </location>
</feature>
<evidence type="ECO:0000256" key="1">
    <source>
        <dbReference type="SAM" id="MobiDB-lite"/>
    </source>
</evidence>
<accession>A0ABD0PU71</accession>
<organism evidence="2 3">
    <name type="scientific">Cirrhinus mrigala</name>
    <name type="common">Mrigala</name>
    <dbReference type="NCBI Taxonomy" id="683832"/>
    <lineage>
        <taxon>Eukaryota</taxon>
        <taxon>Metazoa</taxon>
        <taxon>Chordata</taxon>
        <taxon>Craniata</taxon>
        <taxon>Vertebrata</taxon>
        <taxon>Euteleostomi</taxon>
        <taxon>Actinopterygii</taxon>
        <taxon>Neopterygii</taxon>
        <taxon>Teleostei</taxon>
        <taxon>Ostariophysi</taxon>
        <taxon>Cypriniformes</taxon>
        <taxon>Cyprinidae</taxon>
        <taxon>Labeoninae</taxon>
        <taxon>Labeonini</taxon>
        <taxon>Cirrhinus</taxon>
    </lineage>
</organism>